<reference evidence="6 7" key="1">
    <citation type="submission" date="2019-09" db="EMBL/GenBank/DDBJ databases">
        <title>Genomes of Cryomorphaceae.</title>
        <authorList>
            <person name="Bowman J.P."/>
        </authorList>
    </citation>
    <scope>NUCLEOTIDE SEQUENCE [LARGE SCALE GENOMIC DNA]</scope>
    <source>
        <strain evidence="6 7">KCTC 52047</strain>
    </source>
</reference>
<dbReference type="EMBL" id="WACR01000001">
    <property type="protein sequence ID" value="KAB1065949.1"/>
    <property type="molecule type" value="Genomic_DNA"/>
</dbReference>
<evidence type="ECO:0000256" key="4">
    <source>
        <dbReference type="ARBA" id="ARBA00060542"/>
    </source>
</evidence>
<dbReference type="InterPro" id="IPR050447">
    <property type="entry name" value="Erg6_SMT_methyltransf"/>
</dbReference>
<evidence type="ECO:0000313" key="7">
    <source>
        <dbReference type="Proteomes" id="UP000435357"/>
    </source>
</evidence>
<feature type="domain" description="Methyltransferase type 11" evidence="5">
    <location>
        <begin position="69"/>
        <end position="167"/>
    </location>
</feature>
<dbReference type="CDD" id="cd02440">
    <property type="entry name" value="AdoMet_MTases"/>
    <property type="match status" value="1"/>
</dbReference>
<organism evidence="6 7">
    <name type="scientific">Salibacter halophilus</name>
    <dbReference type="NCBI Taxonomy" id="1803916"/>
    <lineage>
        <taxon>Bacteria</taxon>
        <taxon>Pseudomonadati</taxon>
        <taxon>Bacteroidota</taxon>
        <taxon>Flavobacteriia</taxon>
        <taxon>Flavobacteriales</taxon>
        <taxon>Salibacteraceae</taxon>
        <taxon>Salibacter</taxon>
    </lineage>
</organism>
<keyword evidence="7" id="KW-1185">Reference proteome</keyword>
<dbReference type="OrthoDB" id="9770553at2"/>
<sequence>MASQDLVKTTKDYYDSTDADEFYYRVWGGEDIHIGIYESPDEDIFTASARTVKKMTSLLPAIDENTKVLDMGSGYGGSARYLVSQFGCHVTCINLSDTENERNKVRTKEKGLEEYIDIHSDNFEKMPYDDESFDLIWMQDAILHSGNKEQVFKEIQRVLKPGGHFIFTDPMQSDDCPDGVLEPILKRIHLGELGSVKRYRQLAAANNLEAVNILEMPDQLRQHYTNVLKGLNNQREELTEVCSETYLENMESGLNHWIEGAKKGYLNWGIIHLRKK</sequence>
<keyword evidence="1 6" id="KW-0489">Methyltransferase</keyword>
<name>A0A6N6MAD4_9FLAO</name>
<keyword evidence="3" id="KW-0949">S-adenosyl-L-methionine</keyword>
<accession>A0A6N6MAD4</accession>
<dbReference type="FunFam" id="3.40.50.150:FF:000461">
    <property type="entry name" value="Sarcosine/dimethylglycine N-methyltransferase"/>
    <property type="match status" value="1"/>
</dbReference>
<dbReference type="RefSeq" id="WP_151165937.1">
    <property type="nucleotide sequence ID" value="NZ_WACR01000001.1"/>
</dbReference>
<evidence type="ECO:0000256" key="3">
    <source>
        <dbReference type="ARBA" id="ARBA00022691"/>
    </source>
</evidence>
<gene>
    <name evidence="6" type="ORF">F3059_00315</name>
</gene>
<dbReference type="SUPFAM" id="SSF53335">
    <property type="entry name" value="S-adenosyl-L-methionine-dependent methyltransferases"/>
    <property type="match status" value="1"/>
</dbReference>
<keyword evidence="2 6" id="KW-0808">Transferase</keyword>
<dbReference type="Proteomes" id="UP000435357">
    <property type="component" value="Unassembled WGS sequence"/>
</dbReference>
<dbReference type="InterPro" id="IPR013216">
    <property type="entry name" value="Methyltransf_11"/>
</dbReference>
<proteinExistence type="predicted"/>
<dbReference type="InterPro" id="IPR029063">
    <property type="entry name" value="SAM-dependent_MTases_sf"/>
</dbReference>
<dbReference type="GO" id="GO:0019286">
    <property type="term" value="P:glycine betaine biosynthetic process from glycine"/>
    <property type="evidence" value="ECO:0007669"/>
    <property type="project" value="UniProtKB-ARBA"/>
</dbReference>
<dbReference type="GO" id="GO:0032259">
    <property type="term" value="P:methylation"/>
    <property type="evidence" value="ECO:0007669"/>
    <property type="project" value="UniProtKB-KW"/>
</dbReference>
<evidence type="ECO:0000313" key="6">
    <source>
        <dbReference type="EMBL" id="KAB1065949.1"/>
    </source>
</evidence>
<protein>
    <submittedName>
        <fullName evidence="6">Methyltransferase domain-containing protein</fullName>
    </submittedName>
</protein>
<dbReference type="GO" id="GO:0052729">
    <property type="term" value="F:dimethylglycine N-methyltransferase activity"/>
    <property type="evidence" value="ECO:0007669"/>
    <property type="project" value="UniProtKB-ARBA"/>
</dbReference>
<comment type="pathway">
    <text evidence="4">Amine and polyamine biosynthesis; betaine biosynthesis via glycine pathway; betaine from glycine: step 3/3.</text>
</comment>
<dbReference type="PANTHER" id="PTHR44068">
    <property type="entry name" value="ZGC:194242"/>
    <property type="match status" value="1"/>
</dbReference>
<comment type="caution">
    <text evidence="6">The sequence shown here is derived from an EMBL/GenBank/DDBJ whole genome shotgun (WGS) entry which is preliminary data.</text>
</comment>
<evidence type="ECO:0000259" key="5">
    <source>
        <dbReference type="Pfam" id="PF08241"/>
    </source>
</evidence>
<dbReference type="AlphaFoldDB" id="A0A6N6MAD4"/>
<dbReference type="PANTHER" id="PTHR44068:SF11">
    <property type="entry name" value="GERANYL DIPHOSPHATE 2-C-METHYLTRANSFERASE"/>
    <property type="match status" value="1"/>
</dbReference>
<evidence type="ECO:0000256" key="2">
    <source>
        <dbReference type="ARBA" id="ARBA00022679"/>
    </source>
</evidence>
<evidence type="ECO:0000256" key="1">
    <source>
        <dbReference type="ARBA" id="ARBA00022603"/>
    </source>
</evidence>
<dbReference type="Pfam" id="PF08241">
    <property type="entry name" value="Methyltransf_11"/>
    <property type="match status" value="1"/>
</dbReference>
<dbReference type="Gene3D" id="3.40.50.150">
    <property type="entry name" value="Vaccinia Virus protein VP39"/>
    <property type="match status" value="1"/>
</dbReference>